<proteinExistence type="predicted"/>
<protein>
    <submittedName>
        <fullName evidence="3">Uncharacterized protein</fullName>
    </submittedName>
</protein>
<evidence type="ECO:0000313" key="3">
    <source>
        <dbReference type="EMBL" id="CAK8985133.1"/>
    </source>
</evidence>
<accession>A0ABP0H640</accession>
<feature type="transmembrane region" description="Helical" evidence="2">
    <location>
        <begin position="55"/>
        <end position="72"/>
    </location>
</feature>
<evidence type="ECO:0000256" key="1">
    <source>
        <dbReference type="SAM" id="MobiDB-lite"/>
    </source>
</evidence>
<feature type="transmembrane region" description="Helical" evidence="2">
    <location>
        <begin position="28"/>
        <end position="49"/>
    </location>
</feature>
<keyword evidence="4" id="KW-1185">Reference proteome</keyword>
<feature type="region of interest" description="Disordered" evidence="1">
    <location>
        <begin position="149"/>
        <end position="169"/>
    </location>
</feature>
<dbReference type="Proteomes" id="UP001642464">
    <property type="component" value="Unassembled WGS sequence"/>
</dbReference>
<evidence type="ECO:0000256" key="2">
    <source>
        <dbReference type="SAM" id="Phobius"/>
    </source>
</evidence>
<dbReference type="EMBL" id="CAXAMM010000001">
    <property type="protein sequence ID" value="CAK8985133.1"/>
    <property type="molecule type" value="Genomic_DNA"/>
</dbReference>
<feature type="compositionally biased region" description="Polar residues" evidence="1">
    <location>
        <begin position="152"/>
        <end position="164"/>
    </location>
</feature>
<keyword evidence="2" id="KW-0812">Transmembrane</keyword>
<reference evidence="3 4" key="1">
    <citation type="submission" date="2024-02" db="EMBL/GenBank/DDBJ databases">
        <authorList>
            <person name="Chen Y."/>
            <person name="Shah S."/>
            <person name="Dougan E. K."/>
            <person name="Thang M."/>
            <person name="Chan C."/>
        </authorList>
    </citation>
    <scope>NUCLEOTIDE SEQUENCE [LARGE SCALE GENOMIC DNA]</scope>
</reference>
<sequence>MAGRFYHSTEALPRPGLMKRSSLDLSPLYKAFLHLVAPPCIFLCVTALLSFHVHFQLGLGTWLLALVSLWPYQLARKSEARALEFRLDRTWPRLSLGLGVWIEGFLEPYLALGFVQSWTAAVPGNLLPFRGPAASAAISPTAECSAVEVSTEEPSGTPERQSFPNRPRVLPTHRPRDLRVCEDGLTWGITAEHRHHAEELQQWNAAEDRKLPSSTGNLHGWLAEDYSQINWPLPKMFGKEKYGYSRLSEEKRAKETRMIDIDDPRYIKESECAQMSQKLIRLHYDQQIIDYTWRNTYKGLLTAEHRLATLPHNKCPQKTEDMMKKEVDSCMKQLLELQQQKVRCAEINAGFAGSDFISPEMLQLGTDKYYDDDQDMYEQQIKEIYERCDSIKATIKKAPDFRAPELSIRNGGLEFRIHFGEFAQVIDLFHKFSVPGIR</sequence>
<name>A0ABP0H640_9DINO</name>
<organism evidence="3 4">
    <name type="scientific">Durusdinium trenchii</name>
    <dbReference type="NCBI Taxonomy" id="1381693"/>
    <lineage>
        <taxon>Eukaryota</taxon>
        <taxon>Sar</taxon>
        <taxon>Alveolata</taxon>
        <taxon>Dinophyceae</taxon>
        <taxon>Suessiales</taxon>
        <taxon>Symbiodiniaceae</taxon>
        <taxon>Durusdinium</taxon>
    </lineage>
</organism>
<keyword evidence="2" id="KW-1133">Transmembrane helix</keyword>
<gene>
    <name evidence="3" type="ORF">SCF082_LOCUS11</name>
</gene>
<comment type="caution">
    <text evidence="3">The sequence shown here is derived from an EMBL/GenBank/DDBJ whole genome shotgun (WGS) entry which is preliminary data.</text>
</comment>
<keyword evidence="2" id="KW-0472">Membrane</keyword>
<evidence type="ECO:0000313" key="4">
    <source>
        <dbReference type="Proteomes" id="UP001642464"/>
    </source>
</evidence>